<evidence type="ECO:0000313" key="5">
    <source>
        <dbReference type="Proteomes" id="UP000027153"/>
    </source>
</evidence>
<dbReference type="PANTHER" id="PTHR43637:SF2">
    <property type="entry name" value="PROTEIN GVPD 1"/>
    <property type="match status" value="1"/>
</dbReference>
<dbReference type="OrthoDB" id="27015at2157"/>
<comment type="caution">
    <text evidence="4">The sequence shown here is derived from an EMBL/GenBank/DDBJ whole genome shotgun (WGS) entry which is preliminary data.</text>
</comment>
<gene>
    <name evidence="4" type="ORF">ANME2D_00005</name>
</gene>
<proteinExistence type="predicted"/>
<dbReference type="Pfam" id="PF06745">
    <property type="entry name" value="ATPase"/>
    <property type="match status" value="1"/>
</dbReference>
<evidence type="ECO:0000259" key="3">
    <source>
        <dbReference type="PROSITE" id="PS51146"/>
    </source>
</evidence>
<sequence length="233" mass="25977">MERIKTGISELDLILGGFPAGKTVLITGDPGTGKTVFGLQFTNASCAQGLRTVYISTEESSSDLRLQGEAFGWNLEAFEKRGTLRLIELIDYRAMEIETALSISPDAMKGNFVELLGHLPEGTQVLIIDSLGSHTANLTMHEFRDRFDLLIYNLTNMGITAMVILDGVTSRWFSDIAPFSAYGAIQLMRRENPYTGRRERVMDIIKMRNTRTPVQLLAYEIDYSKGIVITSQI</sequence>
<dbReference type="SUPFAM" id="SSF52540">
    <property type="entry name" value="P-loop containing nucleoside triphosphate hydrolases"/>
    <property type="match status" value="1"/>
</dbReference>
<dbReference type="PROSITE" id="PS51146">
    <property type="entry name" value="KAIC"/>
    <property type="match status" value="1"/>
</dbReference>
<dbReference type="InterPro" id="IPR010624">
    <property type="entry name" value="KaiC_dom"/>
</dbReference>
<keyword evidence="2" id="KW-0067">ATP-binding</keyword>
<keyword evidence="1" id="KW-0547">Nucleotide-binding</keyword>
<dbReference type="PRINTS" id="PR01874">
    <property type="entry name" value="DNAREPAIRADA"/>
</dbReference>
<protein>
    <submittedName>
        <fullName evidence="4">RecA-superfamily ATPase possibly involved in signal transduction</fullName>
    </submittedName>
</protein>
<dbReference type="Proteomes" id="UP000027153">
    <property type="component" value="Unassembled WGS sequence"/>
</dbReference>
<name>A0A062V6P2_9EURY</name>
<dbReference type="PANTHER" id="PTHR43637">
    <property type="entry name" value="UPF0273 PROTEIN TM_0370"/>
    <property type="match status" value="1"/>
</dbReference>
<dbReference type="RefSeq" id="WP_048088171.1">
    <property type="nucleotide sequence ID" value="NZ_JMIY01000001.1"/>
</dbReference>
<accession>A0A062V6P2</accession>
<evidence type="ECO:0000313" key="4">
    <source>
        <dbReference type="EMBL" id="KCZ72947.1"/>
    </source>
</evidence>
<dbReference type="EMBL" id="JMIY01000001">
    <property type="protein sequence ID" value="KCZ72947.1"/>
    <property type="molecule type" value="Genomic_DNA"/>
</dbReference>
<reference evidence="4 5" key="1">
    <citation type="journal article" date="2013" name="Nature">
        <title>Anaerobic oxidation of methane coupled to nitrate reduction in a novel archaeal lineage.</title>
        <authorList>
            <person name="Haroon M.F."/>
            <person name="Hu S."/>
            <person name="Shi Y."/>
            <person name="Imelfort M."/>
            <person name="Keller J."/>
            <person name="Hugenholtz P."/>
            <person name="Yuan Z."/>
            <person name="Tyson G.W."/>
        </authorList>
    </citation>
    <scope>NUCLEOTIDE SEQUENCE [LARGE SCALE GENOMIC DNA]</scope>
    <source>
        <strain evidence="4 5">ANME-2d</strain>
    </source>
</reference>
<evidence type="ECO:0000256" key="1">
    <source>
        <dbReference type="ARBA" id="ARBA00022741"/>
    </source>
</evidence>
<dbReference type="SMART" id="SM00382">
    <property type="entry name" value="AAA"/>
    <property type="match status" value="1"/>
</dbReference>
<dbReference type="AlphaFoldDB" id="A0A062V6P2"/>
<dbReference type="InterPro" id="IPR027417">
    <property type="entry name" value="P-loop_NTPase"/>
</dbReference>
<dbReference type="InterPro" id="IPR003593">
    <property type="entry name" value="AAA+_ATPase"/>
</dbReference>
<dbReference type="GO" id="GO:0005524">
    <property type="term" value="F:ATP binding"/>
    <property type="evidence" value="ECO:0007669"/>
    <property type="project" value="UniProtKB-KW"/>
</dbReference>
<feature type="domain" description="KaiC" evidence="3">
    <location>
        <begin position="2"/>
        <end position="233"/>
    </location>
</feature>
<organism evidence="4 5">
    <name type="scientific">Candidatus Methanoperedens nitratireducens</name>
    <dbReference type="NCBI Taxonomy" id="1392998"/>
    <lineage>
        <taxon>Archaea</taxon>
        <taxon>Methanobacteriati</taxon>
        <taxon>Methanobacteriota</taxon>
        <taxon>Stenosarchaea group</taxon>
        <taxon>Methanomicrobia</taxon>
        <taxon>Methanosarcinales</taxon>
        <taxon>ANME-2 cluster</taxon>
        <taxon>Candidatus Methanoperedentaceae</taxon>
        <taxon>Candidatus Methanoperedens</taxon>
    </lineage>
</organism>
<dbReference type="Gene3D" id="3.40.50.300">
    <property type="entry name" value="P-loop containing nucleotide triphosphate hydrolases"/>
    <property type="match status" value="1"/>
</dbReference>
<evidence type="ECO:0000256" key="2">
    <source>
        <dbReference type="ARBA" id="ARBA00022840"/>
    </source>
</evidence>
<keyword evidence="5" id="KW-1185">Reference proteome</keyword>
<dbReference type="InterPro" id="IPR014774">
    <property type="entry name" value="KaiC-like_dom"/>
</dbReference>